<proteinExistence type="inferred from homology"/>
<feature type="compositionally biased region" description="Basic residues" evidence="8">
    <location>
        <begin position="462"/>
        <end position="479"/>
    </location>
</feature>
<feature type="region of interest" description="Disordered" evidence="8">
    <location>
        <begin position="458"/>
        <end position="479"/>
    </location>
</feature>
<dbReference type="PANTHER" id="PTHR12172:SF0">
    <property type="entry name" value="CELL CYCLE CHECKPOINT PROTEIN RAD17"/>
    <property type="match status" value="1"/>
</dbReference>
<comment type="caution">
    <text evidence="9">The sequence shown here is derived from an EMBL/GenBank/DDBJ whole genome shotgun (WGS) entry which is preliminary data.</text>
</comment>
<dbReference type="GO" id="GO:0005634">
    <property type="term" value="C:nucleus"/>
    <property type="evidence" value="ECO:0007669"/>
    <property type="project" value="UniProtKB-SubCell"/>
</dbReference>
<evidence type="ECO:0000313" key="10">
    <source>
        <dbReference type="Proteomes" id="UP000789405"/>
    </source>
</evidence>
<dbReference type="OrthoDB" id="10265971at2759"/>
<name>A0A9N9ERK9_9GLOM</name>
<keyword evidence="5" id="KW-0067">ATP-binding</keyword>
<dbReference type="GO" id="GO:0003689">
    <property type="term" value="F:DNA clamp loader activity"/>
    <property type="evidence" value="ECO:0007669"/>
    <property type="project" value="TreeGrafter"/>
</dbReference>
<evidence type="ECO:0000313" key="9">
    <source>
        <dbReference type="EMBL" id="CAG8691421.1"/>
    </source>
</evidence>
<evidence type="ECO:0000256" key="3">
    <source>
        <dbReference type="ARBA" id="ARBA00022741"/>
    </source>
</evidence>
<dbReference type="GO" id="GO:0003682">
    <property type="term" value="F:chromatin binding"/>
    <property type="evidence" value="ECO:0007669"/>
    <property type="project" value="TreeGrafter"/>
</dbReference>
<gene>
    <name evidence="9" type="ORF">DERYTH_LOCUS12404</name>
</gene>
<dbReference type="GO" id="GO:0006281">
    <property type="term" value="P:DNA repair"/>
    <property type="evidence" value="ECO:0007669"/>
    <property type="project" value="InterPro"/>
</dbReference>
<evidence type="ECO:0000256" key="4">
    <source>
        <dbReference type="ARBA" id="ARBA00022763"/>
    </source>
</evidence>
<comment type="similarity">
    <text evidence="2">Belongs to the rad17/RAD24 family.</text>
</comment>
<dbReference type="Proteomes" id="UP000789405">
    <property type="component" value="Unassembled WGS sequence"/>
</dbReference>
<keyword evidence="10" id="KW-1185">Reference proteome</keyword>
<accession>A0A9N9ERK9</accession>
<dbReference type="PANTHER" id="PTHR12172">
    <property type="entry name" value="CELL CYCLE CHECKPOINT PROTEIN RAD17"/>
    <property type="match status" value="1"/>
</dbReference>
<dbReference type="Pfam" id="PF03215">
    <property type="entry name" value="Rad17"/>
    <property type="match status" value="1"/>
</dbReference>
<feature type="region of interest" description="Disordered" evidence="8">
    <location>
        <begin position="145"/>
        <end position="165"/>
    </location>
</feature>
<dbReference type="SUPFAM" id="SSF52540">
    <property type="entry name" value="P-loop containing nucleoside triphosphate hydrolases"/>
    <property type="match status" value="1"/>
</dbReference>
<dbReference type="GO" id="GO:0005524">
    <property type="term" value="F:ATP binding"/>
    <property type="evidence" value="ECO:0007669"/>
    <property type="project" value="UniProtKB-KW"/>
</dbReference>
<sequence length="727" mass="83179">MKNIVIIDSDNENEIIDLISESEDESSATVKSNRSVTIDNDKEKSTAEVQSIVTSTDLLAIKEIDTYVIGAEILTASSSMKTKGAPDTTHNCVFINPGYEEWKNGANLKKYQESKNNKNIHTYNNSNTATNKMKGILLNSSKCQAPMTSSEPSASTSQKRIGGRNDDISKRIKLDVPQFLWPDVYPPSDLAELALDARRLKEVEEWFDNAFSKSNYGKMYQMQSYRLLVLSGPPGSSKTSVIKLMAKKRNLHVIEWENPQTFTTDHPDEFVPVMAPFELFLSYNGRNPHKQCILNKNDSQIIIVEDLPCLTNAEAKKQFHQAIRAHIKHPRTYFPLVIIISEAHSIEDFDEYVGKDSFQTLNLYSTLPNDIISSDQCTTLEFLPINNTQMERGLEFFINKVYINDCNKKEVAKQLYPLLAEQCHGDIRLAINALQFLMVEAPIIPMLSDKDEFKNYGGARTTSHKKSAKGPQGTRKRKVTNSERLIELKTILDPTLQTLLDSITCNEPITVPFKVIGRVLYNKRTEDSNDEMQKRIQQKINALQGKLVHPREICERMALIYTPESTLDNMCIEYNIYLRMLQHYYPHFYGNMLECQFASECLSDAELLMNNQDFRVGIKLTPTAAIIATRGLLFAHIQRLDKKKPSFNSLPSLKDFREYISDKCLKNENKFAQYFQGDTMRRLTCNNTWKIEIAPFMGKMVHGLRMDNPRKQFLKEIVSYNVDKNRV</sequence>
<evidence type="ECO:0000256" key="2">
    <source>
        <dbReference type="ARBA" id="ARBA00006168"/>
    </source>
</evidence>
<dbReference type="GO" id="GO:0033314">
    <property type="term" value="P:mitotic DNA replication checkpoint signaling"/>
    <property type="evidence" value="ECO:0007669"/>
    <property type="project" value="TreeGrafter"/>
</dbReference>
<feature type="compositionally biased region" description="Polar residues" evidence="8">
    <location>
        <begin position="145"/>
        <end position="159"/>
    </location>
</feature>
<dbReference type="Gene3D" id="3.40.50.300">
    <property type="entry name" value="P-loop containing nucleotide triphosphate hydrolases"/>
    <property type="match status" value="1"/>
</dbReference>
<protein>
    <submittedName>
        <fullName evidence="9">21453_t:CDS:1</fullName>
    </submittedName>
</protein>
<keyword evidence="7" id="KW-0131">Cell cycle</keyword>
<dbReference type="EMBL" id="CAJVPY010008099">
    <property type="protein sequence ID" value="CAG8691421.1"/>
    <property type="molecule type" value="Genomic_DNA"/>
</dbReference>
<evidence type="ECO:0000256" key="8">
    <source>
        <dbReference type="SAM" id="MobiDB-lite"/>
    </source>
</evidence>
<evidence type="ECO:0000256" key="6">
    <source>
        <dbReference type="ARBA" id="ARBA00023242"/>
    </source>
</evidence>
<comment type="subcellular location">
    <subcellularLocation>
        <location evidence="1">Nucleus</location>
    </subcellularLocation>
</comment>
<evidence type="ECO:0000256" key="1">
    <source>
        <dbReference type="ARBA" id="ARBA00004123"/>
    </source>
</evidence>
<dbReference type="AlphaFoldDB" id="A0A9N9ERK9"/>
<reference evidence="9" key="1">
    <citation type="submission" date="2021-06" db="EMBL/GenBank/DDBJ databases">
        <authorList>
            <person name="Kallberg Y."/>
            <person name="Tangrot J."/>
            <person name="Rosling A."/>
        </authorList>
    </citation>
    <scope>NUCLEOTIDE SEQUENCE</scope>
    <source>
        <strain evidence="9">MA453B</strain>
    </source>
</reference>
<dbReference type="InterPro" id="IPR027417">
    <property type="entry name" value="P-loop_NTPase"/>
</dbReference>
<dbReference type="InterPro" id="IPR004582">
    <property type="entry name" value="Checkpoint_prot_Rad17_Rad24"/>
</dbReference>
<evidence type="ECO:0000256" key="5">
    <source>
        <dbReference type="ARBA" id="ARBA00022840"/>
    </source>
</evidence>
<keyword evidence="6" id="KW-0539">Nucleus</keyword>
<keyword evidence="3" id="KW-0547">Nucleotide-binding</keyword>
<organism evidence="9 10">
    <name type="scientific">Dentiscutata erythropus</name>
    <dbReference type="NCBI Taxonomy" id="1348616"/>
    <lineage>
        <taxon>Eukaryota</taxon>
        <taxon>Fungi</taxon>
        <taxon>Fungi incertae sedis</taxon>
        <taxon>Mucoromycota</taxon>
        <taxon>Glomeromycotina</taxon>
        <taxon>Glomeromycetes</taxon>
        <taxon>Diversisporales</taxon>
        <taxon>Gigasporaceae</taxon>
        <taxon>Dentiscutata</taxon>
    </lineage>
</organism>
<keyword evidence="4" id="KW-0227">DNA damage</keyword>
<evidence type="ECO:0000256" key="7">
    <source>
        <dbReference type="ARBA" id="ARBA00023306"/>
    </source>
</evidence>
<dbReference type="GO" id="GO:0000077">
    <property type="term" value="P:DNA damage checkpoint signaling"/>
    <property type="evidence" value="ECO:0007669"/>
    <property type="project" value="TreeGrafter"/>
</dbReference>